<organism evidence="2 3">
    <name type="scientific">Pisolithus tinctorius Marx 270</name>
    <dbReference type="NCBI Taxonomy" id="870435"/>
    <lineage>
        <taxon>Eukaryota</taxon>
        <taxon>Fungi</taxon>
        <taxon>Dikarya</taxon>
        <taxon>Basidiomycota</taxon>
        <taxon>Agaricomycotina</taxon>
        <taxon>Agaricomycetes</taxon>
        <taxon>Agaricomycetidae</taxon>
        <taxon>Boletales</taxon>
        <taxon>Sclerodermatineae</taxon>
        <taxon>Pisolithaceae</taxon>
        <taxon>Pisolithus</taxon>
    </lineage>
</organism>
<dbReference type="HOGENOM" id="CLU_043974_0_0_1"/>
<evidence type="ECO:0000313" key="2">
    <source>
        <dbReference type="EMBL" id="KIO11725.1"/>
    </source>
</evidence>
<reference evidence="2 3" key="1">
    <citation type="submission" date="2014-04" db="EMBL/GenBank/DDBJ databases">
        <authorList>
            <consortium name="DOE Joint Genome Institute"/>
            <person name="Kuo A."/>
            <person name="Kohler A."/>
            <person name="Costa M.D."/>
            <person name="Nagy L.G."/>
            <person name="Floudas D."/>
            <person name="Copeland A."/>
            <person name="Barry K.W."/>
            <person name="Cichocki N."/>
            <person name="Veneault-Fourrey C."/>
            <person name="LaButti K."/>
            <person name="Lindquist E.A."/>
            <person name="Lipzen A."/>
            <person name="Lundell T."/>
            <person name="Morin E."/>
            <person name="Murat C."/>
            <person name="Sun H."/>
            <person name="Tunlid A."/>
            <person name="Henrissat B."/>
            <person name="Grigoriev I.V."/>
            <person name="Hibbett D.S."/>
            <person name="Martin F."/>
            <person name="Nordberg H.P."/>
            <person name="Cantor M.N."/>
            <person name="Hua S.X."/>
        </authorList>
    </citation>
    <scope>NUCLEOTIDE SEQUENCE [LARGE SCALE GENOMIC DNA]</scope>
    <source>
        <strain evidence="2 3">Marx 270</strain>
    </source>
</reference>
<dbReference type="EMBL" id="KN831949">
    <property type="protein sequence ID" value="KIO11725.1"/>
    <property type="molecule type" value="Genomic_DNA"/>
</dbReference>
<sequence>MSANHAPHLSQLICTATPDPIEVEKTALKVKFVVASTALVAEARCILDDKEELWEEKVMWMCQWEERTGEVYPIVECGQELGIDTKIDAADGPAITEANEAYERWVAEEIARGKVDKDMRMGEETAQAVSEQGASVTVPVVTEKMSHVEVVAQPVRKTVAESEDEDELKIVVLPGSILHKVPCAHCLVRNAACTGPAGRMCNGCMWMKQRCKKSTKATGKRAQAGTSVTQASRSTKASPSKRAIDDDEVEVVKSHTCAKGKAPVHSQLDTKVMADLLQSLRLLCAKATESQATYLCLQVHVNQLAEALEKIGVE</sequence>
<dbReference type="AlphaFoldDB" id="A0A0C3PD76"/>
<reference evidence="3" key="2">
    <citation type="submission" date="2015-01" db="EMBL/GenBank/DDBJ databases">
        <title>Evolutionary Origins and Diversification of the Mycorrhizal Mutualists.</title>
        <authorList>
            <consortium name="DOE Joint Genome Institute"/>
            <consortium name="Mycorrhizal Genomics Consortium"/>
            <person name="Kohler A."/>
            <person name="Kuo A."/>
            <person name="Nagy L.G."/>
            <person name="Floudas D."/>
            <person name="Copeland A."/>
            <person name="Barry K.W."/>
            <person name="Cichocki N."/>
            <person name="Veneault-Fourrey C."/>
            <person name="LaButti K."/>
            <person name="Lindquist E.A."/>
            <person name="Lipzen A."/>
            <person name="Lundell T."/>
            <person name="Morin E."/>
            <person name="Murat C."/>
            <person name="Riley R."/>
            <person name="Ohm R."/>
            <person name="Sun H."/>
            <person name="Tunlid A."/>
            <person name="Henrissat B."/>
            <person name="Grigoriev I.V."/>
            <person name="Hibbett D.S."/>
            <person name="Martin F."/>
        </authorList>
    </citation>
    <scope>NUCLEOTIDE SEQUENCE [LARGE SCALE GENOMIC DNA]</scope>
    <source>
        <strain evidence="3">Marx 270</strain>
    </source>
</reference>
<gene>
    <name evidence="2" type="ORF">M404DRAFT_20339</name>
</gene>
<protein>
    <submittedName>
        <fullName evidence="2">Uncharacterized protein</fullName>
    </submittedName>
</protein>
<name>A0A0C3PD76_PISTI</name>
<dbReference type="Proteomes" id="UP000054217">
    <property type="component" value="Unassembled WGS sequence"/>
</dbReference>
<feature type="compositionally biased region" description="Polar residues" evidence="1">
    <location>
        <begin position="224"/>
        <end position="238"/>
    </location>
</feature>
<dbReference type="OrthoDB" id="2680592at2759"/>
<dbReference type="InParanoid" id="A0A0C3PD76"/>
<evidence type="ECO:0000313" key="3">
    <source>
        <dbReference type="Proteomes" id="UP000054217"/>
    </source>
</evidence>
<evidence type="ECO:0000256" key="1">
    <source>
        <dbReference type="SAM" id="MobiDB-lite"/>
    </source>
</evidence>
<accession>A0A0C3PD76</accession>
<keyword evidence="3" id="KW-1185">Reference proteome</keyword>
<proteinExistence type="predicted"/>
<feature type="region of interest" description="Disordered" evidence="1">
    <location>
        <begin position="216"/>
        <end position="242"/>
    </location>
</feature>